<proteinExistence type="predicted"/>
<accession>A0A9Q3FPG6</accession>
<dbReference type="EMBL" id="AVOT02046056">
    <property type="protein sequence ID" value="MBW0541400.1"/>
    <property type="molecule type" value="Genomic_DNA"/>
</dbReference>
<feature type="region of interest" description="Disordered" evidence="1">
    <location>
        <begin position="117"/>
        <end position="147"/>
    </location>
</feature>
<reference evidence="2" key="1">
    <citation type="submission" date="2021-03" db="EMBL/GenBank/DDBJ databases">
        <title>Draft genome sequence of rust myrtle Austropuccinia psidii MF-1, a brazilian biotype.</title>
        <authorList>
            <person name="Quecine M.C."/>
            <person name="Pachon D.M.R."/>
            <person name="Bonatelli M.L."/>
            <person name="Correr F.H."/>
            <person name="Franceschini L.M."/>
            <person name="Leite T.F."/>
            <person name="Margarido G.R.A."/>
            <person name="Almeida C.A."/>
            <person name="Ferrarezi J.A."/>
            <person name="Labate C.A."/>
        </authorList>
    </citation>
    <scope>NUCLEOTIDE SEQUENCE</scope>
    <source>
        <strain evidence="2">MF-1</strain>
    </source>
</reference>
<feature type="compositionally biased region" description="Polar residues" evidence="1">
    <location>
        <begin position="9"/>
        <end position="22"/>
    </location>
</feature>
<dbReference type="Proteomes" id="UP000765509">
    <property type="component" value="Unassembled WGS sequence"/>
</dbReference>
<feature type="compositionally biased region" description="Basic and acidic residues" evidence="1">
    <location>
        <begin position="138"/>
        <end position="147"/>
    </location>
</feature>
<feature type="region of interest" description="Disordered" evidence="1">
    <location>
        <begin position="1"/>
        <end position="28"/>
    </location>
</feature>
<organism evidence="2 3">
    <name type="scientific">Austropuccinia psidii MF-1</name>
    <dbReference type="NCBI Taxonomy" id="1389203"/>
    <lineage>
        <taxon>Eukaryota</taxon>
        <taxon>Fungi</taxon>
        <taxon>Dikarya</taxon>
        <taxon>Basidiomycota</taxon>
        <taxon>Pucciniomycotina</taxon>
        <taxon>Pucciniomycetes</taxon>
        <taxon>Pucciniales</taxon>
        <taxon>Sphaerophragmiaceae</taxon>
        <taxon>Austropuccinia</taxon>
    </lineage>
</organism>
<protein>
    <submittedName>
        <fullName evidence="2">Uncharacterized protein</fullName>
    </submittedName>
</protein>
<name>A0A9Q3FPG6_9BASI</name>
<evidence type="ECO:0000256" key="1">
    <source>
        <dbReference type="SAM" id="MobiDB-lite"/>
    </source>
</evidence>
<evidence type="ECO:0000313" key="3">
    <source>
        <dbReference type="Proteomes" id="UP000765509"/>
    </source>
</evidence>
<comment type="caution">
    <text evidence="2">The sequence shown here is derived from an EMBL/GenBank/DDBJ whole genome shotgun (WGS) entry which is preliminary data.</text>
</comment>
<gene>
    <name evidence="2" type="ORF">O181_081115</name>
</gene>
<sequence length="277" mass="32039">MRNSHHNKNTYPQEISASNEGTSKMDKKPNFHQNELVLPQELIDPSLRFNQVPMTGATHKKEFSTFEKSQISFPSNFENIDPRILIQGIIGENKSSYNMENIDPRLVKGQLDLTRIIENPTGGNGQNQESNQQNALPPEDKSSGETHNNFDIEKEINSRLKKLSSIRNNATNECLKNTIHSPIILEKHLSEAEYEKEAGLFRQMEIQEEAEDEKKFILTEEEYPGEGYKNWQPLKNANLEDYNKNNSRNNYECANQHVKWLEDISKPKKNKIRENNI</sequence>
<evidence type="ECO:0000313" key="2">
    <source>
        <dbReference type="EMBL" id="MBW0541400.1"/>
    </source>
</evidence>
<keyword evidence="3" id="KW-1185">Reference proteome</keyword>
<dbReference type="AlphaFoldDB" id="A0A9Q3FPG6"/>